<proteinExistence type="predicted"/>
<dbReference type="EMBL" id="JAVIJP010000081">
    <property type="protein sequence ID" value="KAL3617459.1"/>
    <property type="molecule type" value="Genomic_DNA"/>
</dbReference>
<comment type="caution">
    <text evidence="1">The sequence shown here is derived from an EMBL/GenBank/DDBJ whole genome shotgun (WGS) entry which is preliminary data.</text>
</comment>
<dbReference type="AlphaFoldDB" id="A0ABD3BJL7"/>
<reference evidence="2" key="1">
    <citation type="journal article" date="2024" name="IScience">
        <title>Strigolactones Initiate the Formation of Haustorium-like Structures in Castilleja.</title>
        <authorList>
            <person name="Buerger M."/>
            <person name="Peterson D."/>
            <person name="Chory J."/>
        </authorList>
    </citation>
    <scope>NUCLEOTIDE SEQUENCE [LARGE SCALE GENOMIC DNA]</scope>
</reference>
<keyword evidence="2" id="KW-1185">Reference proteome</keyword>
<dbReference type="Proteomes" id="UP001632038">
    <property type="component" value="Unassembled WGS sequence"/>
</dbReference>
<organism evidence="1 2">
    <name type="scientific">Castilleja foliolosa</name>
    <dbReference type="NCBI Taxonomy" id="1961234"/>
    <lineage>
        <taxon>Eukaryota</taxon>
        <taxon>Viridiplantae</taxon>
        <taxon>Streptophyta</taxon>
        <taxon>Embryophyta</taxon>
        <taxon>Tracheophyta</taxon>
        <taxon>Spermatophyta</taxon>
        <taxon>Magnoliopsida</taxon>
        <taxon>eudicotyledons</taxon>
        <taxon>Gunneridae</taxon>
        <taxon>Pentapetalae</taxon>
        <taxon>asterids</taxon>
        <taxon>lamiids</taxon>
        <taxon>Lamiales</taxon>
        <taxon>Orobanchaceae</taxon>
        <taxon>Pedicularideae</taxon>
        <taxon>Castillejinae</taxon>
        <taxon>Castilleja</taxon>
    </lineage>
</organism>
<name>A0ABD3BJL7_9LAMI</name>
<evidence type="ECO:0000313" key="2">
    <source>
        <dbReference type="Proteomes" id="UP001632038"/>
    </source>
</evidence>
<protein>
    <submittedName>
        <fullName evidence="1">Uncharacterized protein</fullName>
    </submittedName>
</protein>
<sequence length="137" mass="14881">MSVDGLGLPKDQKGPPIPIGTLDFTTQVGAFLKHSAVTPPYALTNPPVPSLIPPKYLIITRDMAKSIQLQNVLACQLGKENKGGSFIRDGPSNGDEFAFLDFFLEGDSLSESVVKAPPPELEEELETIESLLFQELR</sequence>
<accession>A0ABD3BJL7</accession>
<evidence type="ECO:0000313" key="1">
    <source>
        <dbReference type="EMBL" id="KAL3617459.1"/>
    </source>
</evidence>
<gene>
    <name evidence="1" type="ORF">CASFOL_037780</name>
</gene>